<feature type="compositionally biased region" description="Acidic residues" evidence="1">
    <location>
        <begin position="338"/>
        <end position="351"/>
    </location>
</feature>
<dbReference type="SUPFAM" id="SSF54236">
    <property type="entry name" value="Ubiquitin-like"/>
    <property type="match status" value="1"/>
</dbReference>
<dbReference type="AlphaFoldDB" id="A0A836CA69"/>
<sequence>MQLRSFTFNVSVTDEELKARMAKSVDMVVTTLKLSGFVDQRCQLQLPGTATVRQLKDKLAQNFPGKPPVPVQRVFSGLTLLSDDMQLYEIAQSAPGRVQLVLDMPPPIDPEAFDPATAVPSNRDSQLEAYCANMAALTQLQSGARRALAGDKSPFSSPLAPSDMTCALEMQSHMSAVQGFLQGSYAPKEGDGGVRDGELPLPPLPPAGPLHEVLRPVAMQLDVDWKNSLMMAFFVALCAKFGAFSPTLRAMRLLGIALIFVAKLRPVKYGIKVAYNKLRDLPFITDIIVALLPAPDQVLLQFDEKAYVQKLYGDAGPKFRPEFEQFLAENTKPKDDLIVDDDNADASSSDE</sequence>
<dbReference type="Proteomes" id="UP000664859">
    <property type="component" value="Unassembled WGS sequence"/>
</dbReference>
<dbReference type="InterPro" id="IPR029071">
    <property type="entry name" value="Ubiquitin-like_domsf"/>
</dbReference>
<dbReference type="OrthoDB" id="21589at2759"/>
<dbReference type="EMBL" id="JAFCMP010000524">
    <property type="protein sequence ID" value="KAG5177578.1"/>
    <property type="molecule type" value="Genomic_DNA"/>
</dbReference>
<evidence type="ECO:0000313" key="2">
    <source>
        <dbReference type="EMBL" id="KAG5177578.1"/>
    </source>
</evidence>
<proteinExistence type="predicted"/>
<keyword evidence="3" id="KW-1185">Reference proteome</keyword>
<protein>
    <recommendedName>
        <fullName evidence="4">Ubiquitin-like domain-containing protein</fullName>
    </recommendedName>
</protein>
<organism evidence="2 3">
    <name type="scientific">Tribonema minus</name>
    <dbReference type="NCBI Taxonomy" id="303371"/>
    <lineage>
        <taxon>Eukaryota</taxon>
        <taxon>Sar</taxon>
        <taxon>Stramenopiles</taxon>
        <taxon>Ochrophyta</taxon>
        <taxon>PX clade</taxon>
        <taxon>Xanthophyceae</taxon>
        <taxon>Tribonematales</taxon>
        <taxon>Tribonemataceae</taxon>
        <taxon>Tribonema</taxon>
    </lineage>
</organism>
<name>A0A836CA69_9STRA</name>
<accession>A0A836CA69</accession>
<evidence type="ECO:0000256" key="1">
    <source>
        <dbReference type="SAM" id="MobiDB-lite"/>
    </source>
</evidence>
<comment type="caution">
    <text evidence="2">The sequence shown here is derived from an EMBL/GenBank/DDBJ whole genome shotgun (WGS) entry which is preliminary data.</text>
</comment>
<dbReference type="Gene3D" id="3.10.20.90">
    <property type="entry name" value="Phosphatidylinositol 3-kinase Catalytic Subunit, Chain A, domain 1"/>
    <property type="match status" value="1"/>
</dbReference>
<evidence type="ECO:0008006" key="4">
    <source>
        <dbReference type="Google" id="ProtNLM"/>
    </source>
</evidence>
<evidence type="ECO:0000313" key="3">
    <source>
        <dbReference type="Proteomes" id="UP000664859"/>
    </source>
</evidence>
<reference evidence="2" key="1">
    <citation type="submission" date="2021-02" db="EMBL/GenBank/DDBJ databases">
        <title>First Annotated Genome of the Yellow-green Alga Tribonema minus.</title>
        <authorList>
            <person name="Mahan K.M."/>
        </authorList>
    </citation>
    <scope>NUCLEOTIDE SEQUENCE</scope>
    <source>
        <strain evidence="2">UTEX B ZZ1240</strain>
    </source>
</reference>
<gene>
    <name evidence="2" type="ORF">JKP88DRAFT_270694</name>
</gene>
<feature type="region of interest" description="Disordered" evidence="1">
    <location>
        <begin position="332"/>
        <end position="351"/>
    </location>
</feature>